<dbReference type="OrthoDB" id="118114at2759"/>
<feature type="region of interest" description="Disordered" evidence="1">
    <location>
        <begin position="110"/>
        <end position="130"/>
    </location>
</feature>
<evidence type="ECO:0000313" key="3">
    <source>
        <dbReference type="EMBL" id="CAB9511871.1"/>
    </source>
</evidence>
<organism evidence="3 4">
    <name type="scientific">Seminavis robusta</name>
    <dbReference type="NCBI Taxonomy" id="568900"/>
    <lineage>
        <taxon>Eukaryota</taxon>
        <taxon>Sar</taxon>
        <taxon>Stramenopiles</taxon>
        <taxon>Ochrophyta</taxon>
        <taxon>Bacillariophyta</taxon>
        <taxon>Bacillariophyceae</taxon>
        <taxon>Bacillariophycidae</taxon>
        <taxon>Naviculales</taxon>
        <taxon>Naviculaceae</taxon>
        <taxon>Seminavis</taxon>
    </lineage>
</organism>
<accession>A0A9N8HF48</accession>
<name>A0A9N8HF48_9STRA</name>
<evidence type="ECO:0000256" key="1">
    <source>
        <dbReference type="SAM" id="MobiDB-lite"/>
    </source>
</evidence>
<dbReference type="EMBL" id="CAICTM010000506">
    <property type="protein sequence ID" value="CAB9511871.1"/>
    <property type="molecule type" value="Genomic_DNA"/>
</dbReference>
<keyword evidence="4" id="KW-1185">Reference proteome</keyword>
<reference evidence="3" key="1">
    <citation type="submission" date="2020-06" db="EMBL/GenBank/DDBJ databases">
        <authorList>
            <consortium name="Plant Systems Biology data submission"/>
        </authorList>
    </citation>
    <scope>NUCLEOTIDE SEQUENCE</scope>
    <source>
        <strain evidence="3">D6</strain>
    </source>
</reference>
<keyword evidence="2" id="KW-0812">Transmembrane</keyword>
<feature type="transmembrane region" description="Helical" evidence="2">
    <location>
        <begin position="248"/>
        <end position="269"/>
    </location>
</feature>
<proteinExistence type="predicted"/>
<sequence>MANNANDGAFGLEDVPDLPEAPTEQPKYNRDYHRLFVKFMSWLHKRTYTKAARFQPSALAHVADYLKWRAYGTTDVDFKDLEQNPTCRSSTLEQDKKAISFYMPIKGATWNGTSGNPTKNQESGDSTPRKNIARWSMNSTQQVQLITRTDDISKLKYSDYKPHPDFPFALSCKVHWSKNILEERQCPDQIILGSMDTDFCAMLGLANYMEASFNYGYGAAGREDAFLFTPESDPKLAPKHCNAAYRNILKAVFLSAPFLAVALLIAGVLGSHSIRSLLQLWQEGWVLLLTKLTFRGRWKARLSGRAYISPEPARAAEKLCMGAPIAYKLHPYAKRWLIEYVVPRTHAFYDVSTHFASLGSERMEPPVRVRIQMRTSASRPYLPVGINPVVKVPLSIWTHNTKLHIKEIEPMDTGGGGGTVVALRERPARQALVKLPISRSS</sequence>
<keyword evidence="2" id="KW-1133">Transmembrane helix</keyword>
<protein>
    <submittedName>
        <fullName evidence="3">Uncharacterized protein</fullName>
    </submittedName>
</protein>
<evidence type="ECO:0000313" key="4">
    <source>
        <dbReference type="Proteomes" id="UP001153069"/>
    </source>
</evidence>
<evidence type="ECO:0000256" key="2">
    <source>
        <dbReference type="SAM" id="Phobius"/>
    </source>
</evidence>
<feature type="region of interest" description="Disordered" evidence="1">
    <location>
        <begin position="1"/>
        <end position="26"/>
    </location>
</feature>
<dbReference type="Proteomes" id="UP001153069">
    <property type="component" value="Unassembled WGS sequence"/>
</dbReference>
<comment type="caution">
    <text evidence="3">The sequence shown here is derived from an EMBL/GenBank/DDBJ whole genome shotgun (WGS) entry which is preliminary data.</text>
</comment>
<feature type="compositionally biased region" description="Polar residues" evidence="1">
    <location>
        <begin position="110"/>
        <end position="126"/>
    </location>
</feature>
<keyword evidence="2" id="KW-0472">Membrane</keyword>
<gene>
    <name evidence="3" type="ORF">SEMRO_507_G156580.1</name>
</gene>
<dbReference type="AlphaFoldDB" id="A0A9N8HF48"/>